<evidence type="ECO:0000256" key="2">
    <source>
        <dbReference type="SAM" id="SignalP"/>
    </source>
</evidence>
<evidence type="ECO:0000256" key="1">
    <source>
        <dbReference type="SAM" id="Phobius"/>
    </source>
</evidence>
<gene>
    <name evidence="3" type="ORF">ACHAW5_001824</name>
</gene>
<feature type="transmembrane region" description="Helical" evidence="1">
    <location>
        <begin position="201"/>
        <end position="224"/>
    </location>
</feature>
<evidence type="ECO:0000313" key="4">
    <source>
        <dbReference type="Proteomes" id="UP001530315"/>
    </source>
</evidence>
<feature type="chain" id="PRO_5044795085" evidence="2">
    <location>
        <begin position="18"/>
        <end position="231"/>
    </location>
</feature>
<name>A0ABD3MRQ1_9STRA</name>
<keyword evidence="2" id="KW-0732">Signal</keyword>
<comment type="caution">
    <text evidence="3">The sequence shown here is derived from an EMBL/GenBank/DDBJ whole genome shotgun (WGS) entry which is preliminary data.</text>
</comment>
<reference evidence="3 4" key="1">
    <citation type="submission" date="2024-10" db="EMBL/GenBank/DDBJ databases">
        <title>Updated reference genomes for cyclostephanoid diatoms.</title>
        <authorList>
            <person name="Roberts W.R."/>
            <person name="Alverson A.J."/>
        </authorList>
    </citation>
    <scope>NUCLEOTIDE SEQUENCE [LARGE SCALE GENOMIC DNA]</scope>
    <source>
        <strain evidence="3 4">AJA276-08</strain>
    </source>
</reference>
<evidence type="ECO:0000313" key="3">
    <source>
        <dbReference type="EMBL" id="KAL3764631.1"/>
    </source>
</evidence>
<accession>A0ABD3MRQ1</accession>
<dbReference type="EMBL" id="JALLAZ020001768">
    <property type="protein sequence ID" value="KAL3764631.1"/>
    <property type="molecule type" value="Genomic_DNA"/>
</dbReference>
<dbReference type="Proteomes" id="UP001530315">
    <property type="component" value="Unassembled WGS sequence"/>
</dbReference>
<keyword evidence="1" id="KW-0472">Membrane</keyword>
<protein>
    <submittedName>
        <fullName evidence="3">Uncharacterized protein</fullName>
    </submittedName>
</protein>
<keyword evidence="4" id="KW-1185">Reference proteome</keyword>
<proteinExistence type="predicted"/>
<organism evidence="3 4">
    <name type="scientific">Stephanodiscus triporus</name>
    <dbReference type="NCBI Taxonomy" id="2934178"/>
    <lineage>
        <taxon>Eukaryota</taxon>
        <taxon>Sar</taxon>
        <taxon>Stramenopiles</taxon>
        <taxon>Ochrophyta</taxon>
        <taxon>Bacillariophyta</taxon>
        <taxon>Coscinodiscophyceae</taxon>
        <taxon>Thalassiosirophycidae</taxon>
        <taxon>Stephanodiscales</taxon>
        <taxon>Stephanodiscaceae</taxon>
        <taxon>Stephanodiscus</taxon>
    </lineage>
</organism>
<feature type="signal peptide" evidence="2">
    <location>
        <begin position="1"/>
        <end position="17"/>
    </location>
</feature>
<dbReference type="AlphaFoldDB" id="A0ABD3MRQ1"/>
<sequence>MMCLAVLLATNFSGGSAQPHFLRRQLGRAVCTEEQCRSKFTTMNAAGDLTGYFYSYDDIPTKGCFIKNENMYFGTGGTIDEMSDADVDGEQERVWCDATSSIQGRSGNGDICLTEDQCEEKFAMMKENNVVDGYFYASSDFPTKGCIMKGANVYFGIGGTENEMAISDLPGEQLRVLCDGTSDRPSSIEGVESGDESKSFWSLYAIIGVAVGGAAAMIILIIGLKRYKRKG</sequence>
<keyword evidence="1" id="KW-0812">Transmembrane</keyword>
<keyword evidence="1" id="KW-1133">Transmembrane helix</keyword>